<evidence type="ECO:0000256" key="2">
    <source>
        <dbReference type="ARBA" id="ARBA00022801"/>
    </source>
</evidence>
<reference evidence="9 10" key="1">
    <citation type="submission" date="2017-06" db="EMBL/GenBank/DDBJ databases">
        <title>A platform for efficient transgenesis in Macrostomum lignano, a flatworm model organism for stem cell research.</title>
        <authorList>
            <person name="Berezikov E."/>
        </authorList>
    </citation>
    <scope>NUCLEOTIDE SEQUENCE [LARGE SCALE GENOMIC DNA]</scope>
    <source>
        <strain evidence="9">DV1</strain>
        <tissue evidence="9">Whole organism</tissue>
    </source>
</reference>
<dbReference type="PRINTS" id="PR00387">
    <property type="entry name" value="PDIESTERASE1"/>
</dbReference>
<feature type="binding site" evidence="5">
    <location>
        <position position="642"/>
    </location>
    <ligand>
        <name>Zn(2+)</name>
        <dbReference type="ChEBI" id="CHEBI:29105"/>
        <label>1</label>
    </ligand>
</feature>
<proteinExistence type="inferred from homology"/>
<feature type="binding site" evidence="5">
    <location>
        <position position="772"/>
    </location>
    <ligand>
        <name>Zn(2+)</name>
        <dbReference type="ChEBI" id="CHEBI:29105"/>
        <label>1</label>
    </ligand>
</feature>
<feature type="region of interest" description="Disordered" evidence="7">
    <location>
        <begin position="325"/>
        <end position="354"/>
    </location>
</feature>
<sequence>MGCHSSREGGVRDREASTGKPAAGRNGFRVAAGAAAAGETAAAVDGLTNEAKPPQSSSADSNGMPQDLHSDEAMSILLIFPREDAQSLCFQKAAERLALSCSAEHSSERAMERYIEDRHDLVVIDRRGGGGSGGGEGEGIGDQLVRSMRAVSQSEFTCFLAVTRAGGPSLAELVPFGYNMKFAESISVDSCSDCLVTCQQSSFRCCEKLAALAAAFAALDRSGEAVEIASDRFCIQYTNPAHDKMFGRSAGESQRCNSFDAMFVDKTEDEMRSLLQSLRKGKEWIGSATGKRKSGATFQHQCCILPIKGRRGRIQHYVSIRQSLNGAEPQTEPLQQQSKDSAASGHDKDDVEPTPAAYSNLLLMQRSRSEMLSGLRLVQPLIAGPMPSAASAPLDASLLNAIKSGGGGGGGKTAASRIGSTDLPMQKVLGLLGQARDGSQSPAAAAALDRALELLRQAGGDQQQPPLDPGDRMASDYVGGLMTGGSKPSDKKRSSLQARRYHRPSEIMAEQISRVLENSSVTMQSLSEIPEQFVAYLEGDDEWNYDILELERVTNRRTLVYLGMKILQRFNVCQFLQCSEDTMLNWLQVMQDHYHSDNCYHNATHGADVMQSSAYFLQRDRIKSVFDEMDEVASLLGALVHDLDHPGRTNPFLINSQHRLALLYNDMSVLESHHVSLCFQLTTRDDRINIFKNMSREDFKTLRHSMVDIVLATEMARHFEHVGKFTNQIVAPLIAKEGEEGAEQITAEESFEMLTKPENRTLIKRVLIKCSDISNQCRPLKLCREWSKRISEEYFQQTDEEKQSGLPIVMPVFDRATCNLPQSQTSFIDFFLREMFSAWHAFCDVPQLLENMNNNYAYWKQLADQAKNAAPEAASV</sequence>
<evidence type="ECO:0000256" key="7">
    <source>
        <dbReference type="SAM" id="MobiDB-lite"/>
    </source>
</evidence>
<dbReference type="InterPro" id="IPR003607">
    <property type="entry name" value="HD/PDEase_dom"/>
</dbReference>
<feature type="binding site" evidence="5">
    <location>
        <position position="605"/>
    </location>
    <ligand>
        <name>Zn(2+)</name>
        <dbReference type="ChEBI" id="CHEBI:29105"/>
        <label>1</label>
    </ligand>
</feature>
<dbReference type="Pfam" id="PF23198">
    <property type="entry name" value="PDE8A_N"/>
    <property type="match status" value="1"/>
</dbReference>
<keyword evidence="2 6" id="KW-0378">Hydrolase</keyword>
<evidence type="ECO:0000256" key="1">
    <source>
        <dbReference type="ARBA" id="ARBA00022723"/>
    </source>
</evidence>
<comment type="caution">
    <text evidence="9">The sequence shown here is derived from an EMBL/GenBank/DDBJ whole genome shotgun (WGS) entry which is preliminary data.</text>
</comment>
<dbReference type="InterPro" id="IPR057304">
    <property type="entry name" value="PDE8-like_REC_N"/>
</dbReference>
<dbReference type="GO" id="GO:0004114">
    <property type="term" value="F:3',5'-cyclic-nucleotide phosphodiesterase activity"/>
    <property type="evidence" value="ECO:0007669"/>
    <property type="project" value="InterPro"/>
</dbReference>
<dbReference type="Pfam" id="PF00233">
    <property type="entry name" value="PDEase_I"/>
    <property type="match status" value="1"/>
</dbReference>
<accession>A0A267G1N1</accession>
<feature type="binding site" evidence="5">
    <location>
        <position position="642"/>
    </location>
    <ligand>
        <name>Zn(2+)</name>
        <dbReference type="ChEBI" id="CHEBI:29105"/>
        <label>2</label>
    </ligand>
</feature>
<feature type="domain" description="PDEase" evidence="8">
    <location>
        <begin position="525"/>
        <end position="866"/>
    </location>
</feature>
<dbReference type="Gene3D" id="3.30.450.20">
    <property type="entry name" value="PAS domain"/>
    <property type="match status" value="1"/>
</dbReference>
<feature type="active site" description="Proton donor" evidence="3">
    <location>
        <position position="601"/>
    </location>
</feature>
<feature type="region of interest" description="Disordered" evidence="7">
    <location>
        <begin position="39"/>
        <end position="68"/>
    </location>
</feature>
<evidence type="ECO:0000256" key="4">
    <source>
        <dbReference type="PIRSR" id="PIRSR623088-2"/>
    </source>
</evidence>
<evidence type="ECO:0000256" key="6">
    <source>
        <dbReference type="RuleBase" id="RU363067"/>
    </source>
</evidence>
<dbReference type="Proteomes" id="UP000215902">
    <property type="component" value="Unassembled WGS sequence"/>
</dbReference>
<evidence type="ECO:0000313" key="9">
    <source>
        <dbReference type="EMBL" id="PAA79903.1"/>
    </source>
</evidence>
<dbReference type="InterPro" id="IPR002073">
    <property type="entry name" value="PDEase_catalytic_dom"/>
</dbReference>
<feature type="binding site" evidence="4">
    <location>
        <position position="772"/>
    </location>
    <ligand>
        <name>AMP</name>
        <dbReference type="ChEBI" id="CHEBI:456215"/>
    </ligand>
</feature>
<evidence type="ECO:0000313" key="10">
    <source>
        <dbReference type="Proteomes" id="UP000215902"/>
    </source>
</evidence>
<organism evidence="9 10">
    <name type="scientific">Macrostomum lignano</name>
    <dbReference type="NCBI Taxonomy" id="282301"/>
    <lineage>
        <taxon>Eukaryota</taxon>
        <taxon>Metazoa</taxon>
        <taxon>Spiralia</taxon>
        <taxon>Lophotrochozoa</taxon>
        <taxon>Platyhelminthes</taxon>
        <taxon>Rhabditophora</taxon>
        <taxon>Macrostomorpha</taxon>
        <taxon>Macrostomida</taxon>
        <taxon>Macrostomidae</taxon>
        <taxon>Macrostomum</taxon>
    </lineage>
</organism>
<dbReference type="PANTHER" id="PTHR11347">
    <property type="entry name" value="CYCLIC NUCLEOTIDE PHOSPHODIESTERASE"/>
    <property type="match status" value="1"/>
</dbReference>
<dbReference type="SUPFAM" id="SSF55785">
    <property type="entry name" value="PYP-like sensor domain (PAS domain)"/>
    <property type="match status" value="1"/>
</dbReference>
<dbReference type="OrthoDB" id="189220at2759"/>
<evidence type="ECO:0000259" key="8">
    <source>
        <dbReference type="PROSITE" id="PS51845"/>
    </source>
</evidence>
<feature type="region of interest" description="Disordered" evidence="7">
    <location>
        <begin position="1"/>
        <end position="26"/>
    </location>
</feature>
<feature type="region of interest" description="Disordered" evidence="7">
    <location>
        <begin position="460"/>
        <end position="500"/>
    </location>
</feature>
<dbReference type="STRING" id="282301.A0A267G1N1"/>
<name>A0A267G1N1_9PLAT</name>
<dbReference type="EC" id="3.1.4.-" evidence="6"/>
<dbReference type="CDD" id="cd00077">
    <property type="entry name" value="HDc"/>
    <property type="match status" value="1"/>
</dbReference>
<dbReference type="PROSITE" id="PS00126">
    <property type="entry name" value="PDEASE_I_1"/>
    <property type="match status" value="1"/>
</dbReference>
<keyword evidence="1 5" id="KW-0479">Metal-binding</keyword>
<evidence type="ECO:0000256" key="5">
    <source>
        <dbReference type="PIRSR" id="PIRSR623088-3"/>
    </source>
</evidence>
<protein>
    <recommendedName>
        <fullName evidence="6">Phosphodiesterase</fullName>
        <ecNumber evidence="6">3.1.4.-</ecNumber>
    </recommendedName>
</protein>
<dbReference type="GO" id="GO:0007165">
    <property type="term" value="P:signal transduction"/>
    <property type="evidence" value="ECO:0007669"/>
    <property type="project" value="InterPro"/>
</dbReference>
<feature type="binding site" evidence="4">
    <location>
        <begin position="601"/>
        <end position="605"/>
    </location>
    <ligand>
        <name>AMP</name>
        <dbReference type="ChEBI" id="CHEBI:456215"/>
    </ligand>
</feature>
<dbReference type="Gene3D" id="1.10.1300.10">
    <property type="entry name" value="3'5'-cyclic nucleotide phosphodiesterase, catalytic domain"/>
    <property type="match status" value="1"/>
</dbReference>
<feature type="binding site" evidence="4">
    <location>
        <position position="642"/>
    </location>
    <ligand>
        <name>AMP</name>
        <dbReference type="ChEBI" id="CHEBI:456215"/>
    </ligand>
</feature>
<feature type="binding site" evidence="5">
    <location>
        <position position="641"/>
    </location>
    <ligand>
        <name>Zn(2+)</name>
        <dbReference type="ChEBI" id="CHEBI:29105"/>
        <label>1</label>
    </ligand>
</feature>
<dbReference type="GO" id="GO:0046872">
    <property type="term" value="F:metal ion binding"/>
    <property type="evidence" value="ECO:0007669"/>
    <property type="project" value="UniProtKB-KW"/>
</dbReference>
<dbReference type="InterPro" id="IPR023174">
    <property type="entry name" value="PDEase_CS"/>
</dbReference>
<dbReference type="PROSITE" id="PS51845">
    <property type="entry name" value="PDEASE_I_2"/>
    <property type="match status" value="1"/>
</dbReference>
<dbReference type="EMBL" id="NIVC01000609">
    <property type="protein sequence ID" value="PAA79903.1"/>
    <property type="molecule type" value="Genomic_DNA"/>
</dbReference>
<dbReference type="AlphaFoldDB" id="A0A267G1N1"/>
<dbReference type="InterPro" id="IPR023088">
    <property type="entry name" value="PDEase"/>
</dbReference>
<gene>
    <name evidence="9" type="ORF">BOX15_Mlig018282g1</name>
</gene>
<keyword evidence="10" id="KW-1185">Reference proteome</keyword>
<dbReference type="InterPro" id="IPR035965">
    <property type="entry name" value="PAS-like_dom_sf"/>
</dbReference>
<comment type="similarity">
    <text evidence="6">Belongs to the cyclic nucleotide phosphodiesterase family.</text>
</comment>
<feature type="compositionally biased region" description="Basic and acidic residues" evidence="7">
    <location>
        <begin position="1"/>
        <end position="17"/>
    </location>
</feature>
<feature type="compositionally biased region" description="Polar residues" evidence="7">
    <location>
        <begin position="332"/>
        <end position="341"/>
    </location>
</feature>
<dbReference type="InterPro" id="IPR036971">
    <property type="entry name" value="PDEase_catalytic_dom_sf"/>
</dbReference>
<feature type="compositionally biased region" description="Polar residues" evidence="7">
    <location>
        <begin position="54"/>
        <end position="64"/>
    </location>
</feature>
<evidence type="ECO:0000256" key="3">
    <source>
        <dbReference type="PIRSR" id="PIRSR623088-1"/>
    </source>
</evidence>
<feature type="binding site" evidence="4">
    <location>
        <position position="824"/>
    </location>
    <ligand>
        <name>AMP</name>
        <dbReference type="ChEBI" id="CHEBI:456215"/>
    </ligand>
</feature>
<comment type="cofactor">
    <cofactor evidence="6">
        <name>a divalent metal cation</name>
        <dbReference type="ChEBI" id="CHEBI:60240"/>
    </cofactor>
    <text evidence="6">Binds 2 divalent metal cations per subunit. Site 1 may preferentially bind zinc ions, while site 2 has a preference for magnesium and/or manganese ions.</text>
</comment>
<dbReference type="SUPFAM" id="SSF109604">
    <property type="entry name" value="HD-domain/PDEase-like"/>
    <property type="match status" value="1"/>
</dbReference>